<dbReference type="GO" id="GO:0005942">
    <property type="term" value="C:phosphatidylinositol 3-kinase complex"/>
    <property type="evidence" value="ECO:0000318"/>
    <property type="project" value="GO_Central"/>
</dbReference>
<protein>
    <recommendedName>
        <fullName evidence="13">Phosphatidylinositol-4,5-bisphosphate 3-kinase</fullName>
    </recommendedName>
</protein>
<evidence type="ECO:0000256" key="3">
    <source>
        <dbReference type="ARBA" id="ARBA00022777"/>
    </source>
</evidence>
<dbReference type="GO" id="GO:0048015">
    <property type="term" value="P:phosphatidylinositol-mediated signaling"/>
    <property type="evidence" value="ECO:0000318"/>
    <property type="project" value="GO_Central"/>
</dbReference>
<keyword evidence="1" id="KW-0808">Transferase</keyword>
<dbReference type="OMA" id="KGCKQHV"/>
<dbReference type="InterPro" id="IPR036940">
    <property type="entry name" value="PI3/4_kinase_cat_sf"/>
</dbReference>
<dbReference type="FunFam" id="3.30.1010.10:FF:000007">
    <property type="entry name" value="Phosphatidylinositol 4,5-bisphosphate 3-kinase catalytic subunit"/>
    <property type="match status" value="1"/>
</dbReference>
<dbReference type="InterPro" id="IPR042236">
    <property type="entry name" value="PI3K_accessory_sf"/>
</dbReference>
<dbReference type="InterPro" id="IPR018936">
    <property type="entry name" value="PI3/4_kinase_CS"/>
</dbReference>
<proteinExistence type="inferred from homology"/>
<dbReference type="AlphaFoldDB" id="A0A7M7P1G8"/>
<dbReference type="SMART" id="SM00146">
    <property type="entry name" value="PI3Kc"/>
    <property type="match status" value="1"/>
</dbReference>
<dbReference type="CDD" id="cd05165">
    <property type="entry name" value="PI3Kc_I"/>
    <property type="match status" value="1"/>
</dbReference>
<evidence type="ECO:0000259" key="7">
    <source>
        <dbReference type="PROSITE" id="PS51544"/>
    </source>
</evidence>
<dbReference type="PROSITE" id="PS51544">
    <property type="entry name" value="PI3K_ABD"/>
    <property type="match status" value="1"/>
</dbReference>
<dbReference type="GO" id="GO:0005737">
    <property type="term" value="C:cytoplasm"/>
    <property type="evidence" value="ECO:0000318"/>
    <property type="project" value="GO_Central"/>
</dbReference>
<feature type="domain" description="PI3K/PI4K catalytic" evidence="6">
    <location>
        <begin position="749"/>
        <end position="1032"/>
    </location>
</feature>
<dbReference type="Pfam" id="PF02192">
    <property type="entry name" value="PI3K_p85B"/>
    <property type="match status" value="1"/>
</dbReference>
<evidence type="ECO:0000259" key="10">
    <source>
        <dbReference type="PROSITE" id="PS51547"/>
    </source>
</evidence>
<evidence type="ECO:0000256" key="4">
    <source>
        <dbReference type="ARBA" id="ARBA00022840"/>
    </source>
</evidence>
<dbReference type="FunCoup" id="A0A7M7P1G8">
    <property type="interactions" value="1107"/>
</dbReference>
<dbReference type="InterPro" id="IPR002420">
    <property type="entry name" value="PI3K-type_C2_dom"/>
</dbReference>
<dbReference type="PANTHER" id="PTHR10048">
    <property type="entry name" value="PHOSPHATIDYLINOSITOL KINASE"/>
    <property type="match status" value="1"/>
</dbReference>
<dbReference type="PROSITE" id="PS00915">
    <property type="entry name" value="PI3_4_KINASE_1"/>
    <property type="match status" value="1"/>
</dbReference>
<dbReference type="InterPro" id="IPR015433">
    <property type="entry name" value="PI3/4_kinase"/>
</dbReference>
<accession>A0A7M7P1G8</accession>
<dbReference type="SUPFAM" id="SSF49562">
    <property type="entry name" value="C2 domain (Calcium/lipid-binding domain, CaLB)"/>
    <property type="match status" value="1"/>
</dbReference>
<evidence type="ECO:0000259" key="8">
    <source>
        <dbReference type="PROSITE" id="PS51545"/>
    </source>
</evidence>
<dbReference type="Pfam" id="PF00613">
    <property type="entry name" value="PI3Ka"/>
    <property type="match status" value="1"/>
</dbReference>
<dbReference type="Gene3D" id="3.10.20.770">
    <property type="match status" value="1"/>
</dbReference>
<dbReference type="CDD" id="cd08693">
    <property type="entry name" value="C2_PI3K_class_I_beta_delta"/>
    <property type="match status" value="1"/>
</dbReference>
<dbReference type="GO" id="GO:0016477">
    <property type="term" value="P:cell migration"/>
    <property type="evidence" value="ECO:0000318"/>
    <property type="project" value="GO_Central"/>
</dbReference>
<dbReference type="OrthoDB" id="67688at2759"/>
<keyword evidence="2" id="KW-0547">Nucleotide-binding</keyword>
<evidence type="ECO:0000259" key="6">
    <source>
        <dbReference type="PROSITE" id="PS50290"/>
    </source>
</evidence>
<dbReference type="GO" id="GO:0016303">
    <property type="term" value="F:1-phosphatidylinositol-3-kinase activity"/>
    <property type="evidence" value="ECO:0000318"/>
    <property type="project" value="GO_Central"/>
</dbReference>
<dbReference type="SUPFAM" id="SSF54236">
    <property type="entry name" value="Ubiquitin-like"/>
    <property type="match status" value="1"/>
</dbReference>
<dbReference type="EnsemblMetazoa" id="XM_030986622">
    <property type="protein sequence ID" value="XP_030842482"/>
    <property type="gene ID" value="LOC588097"/>
</dbReference>
<dbReference type="RefSeq" id="XP_030842484.1">
    <property type="nucleotide sequence ID" value="XM_030986624.1"/>
</dbReference>
<dbReference type="InParanoid" id="A0A7M7P1G8"/>
<keyword evidence="12" id="KW-1185">Reference proteome</keyword>
<dbReference type="SMART" id="SM00143">
    <property type="entry name" value="PI3K_p85B"/>
    <property type="match status" value="1"/>
</dbReference>
<dbReference type="FunFam" id="1.25.40.70:FF:000001">
    <property type="entry name" value="Phosphatidylinositol 4,5-bisphosphate 3-kinase catalytic subunit"/>
    <property type="match status" value="1"/>
</dbReference>
<dbReference type="GO" id="GO:0036092">
    <property type="term" value="P:phosphatidylinositol-3-phosphate biosynthetic process"/>
    <property type="evidence" value="ECO:0000318"/>
    <property type="project" value="GO_Central"/>
</dbReference>
<dbReference type="PROSITE" id="PS51545">
    <property type="entry name" value="PIK_HELICAL"/>
    <property type="match status" value="1"/>
</dbReference>
<dbReference type="InterPro" id="IPR000341">
    <property type="entry name" value="PI3K_Ras-bd_dom"/>
</dbReference>
<dbReference type="Gene3D" id="3.30.1010.10">
    <property type="entry name" value="Phosphatidylinositol 3-kinase Catalytic Subunit, Chain A, domain 4"/>
    <property type="match status" value="1"/>
</dbReference>
<dbReference type="KEGG" id="spu:588097"/>
<dbReference type="GO" id="GO:0005524">
    <property type="term" value="F:ATP binding"/>
    <property type="evidence" value="ECO:0007669"/>
    <property type="project" value="UniProtKB-KW"/>
</dbReference>
<keyword evidence="4" id="KW-0067">ATP-binding</keyword>
<evidence type="ECO:0000259" key="9">
    <source>
        <dbReference type="PROSITE" id="PS51546"/>
    </source>
</evidence>
<keyword evidence="3" id="KW-0418">Kinase</keyword>
<reference evidence="11" key="2">
    <citation type="submission" date="2021-01" db="UniProtKB">
        <authorList>
            <consortium name="EnsemblMetazoa"/>
        </authorList>
    </citation>
    <scope>IDENTIFICATION</scope>
</reference>
<feature type="domain" description="PIK helical" evidence="8">
    <location>
        <begin position="500"/>
        <end position="677"/>
    </location>
</feature>
<dbReference type="GO" id="GO:0035005">
    <property type="term" value="F:1-phosphatidylinositol-4-phosphate 3-kinase activity"/>
    <property type="evidence" value="ECO:0000318"/>
    <property type="project" value="GO_Central"/>
</dbReference>
<evidence type="ECO:0000256" key="1">
    <source>
        <dbReference type="ARBA" id="ARBA00022679"/>
    </source>
</evidence>
<dbReference type="PROSITE" id="PS50290">
    <property type="entry name" value="PI3_4_KINASE_3"/>
    <property type="match status" value="1"/>
</dbReference>
<dbReference type="SUPFAM" id="SSF56112">
    <property type="entry name" value="Protein kinase-like (PK-like)"/>
    <property type="match status" value="1"/>
</dbReference>
<evidence type="ECO:0000256" key="5">
    <source>
        <dbReference type="PROSITE-ProRule" id="PRU00880"/>
    </source>
</evidence>
<dbReference type="GO" id="GO:0043491">
    <property type="term" value="P:phosphatidylinositol 3-kinase/protein kinase B signal transduction"/>
    <property type="evidence" value="ECO:0000318"/>
    <property type="project" value="GO_Central"/>
</dbReference>
<dbReference type="RefSeq" id="XP_030842482.1">
    <property type="nucleotide sequence ID" value="XM_030986622.1"/>
</dbReference>
<reference evidence="12" key="1">
    <citation type="submission" date="2015-02" db="EMBL/GenBank/DDBJ databases">
        <title>Genome sequencing for Strongylocentrotus purpuratus.</title>
        <authorList>
            <person name="Murali S."/>
            <person name="Liu Y."/>
            <person name="Vee V."/>
            <person name="English A."/>
            <person name="Wang M."/>
            <person name="Skinner E."/>
            <person name="Han Y."/>
            <person name="Muzny D.M."/>
            <person name="Worley K.C."/>
            <person name="Gibbs R.A."/>
        </authorList>
    </citation>
    <scope>NUCLEOTIDE SEQUENCE</scope>
</reference>
<feature type="domain" description="PI3K-RBD" evidence="9">
    <location>
        <begin position="181"/>
        <end position="270"/>
    </location>
</feature>
<dbReference type="InterPro" id="IPR035892">
    <property type="entry name" value="C2_domain_sf"/>
</dbReference>
<dbReference type="Gene3D" id="2.60.40.150">
    <property type="entry name" value="C2 domain"/>
    <property type="match status" value="1"/>
</dbReference>
<feature type="domain" description="PI3K-ABD" evidence="7">
    <location>
        <begin position="17"/>
        <end position="106"/>
    </location>
</feature>
<dbReference type="FunFam" id="1.10.1070.11:FF:000001">
    <property type="entry name" value="Phosphatidylinositol 4,5-bisphosphate 3-kinase catalytic subunit"/>
    <property type="match status" value="1"/>
</dbReference>
<sequence>MAPGSVPNLDQWSEGDLHANVELMCLLPNGIYIPLQCSREATLTNIKRELWTKAKSEPLFNLLLDLNFYIFQCINYSAEQEELLDEKRRLCDIKPFWSTLRVVRKAGDVEDRVLNSQIGLCIGKSLHEYDMMKNQEVHDFRSNMKRMCMSVQKAHMKWPWDKKAMYLFPPEVDLAAPNNLPENLLINMRFSSSLSTTSVLQVKSMEKAEDLVEKAQKKMSMYQQNTQPEEYVLKIRSYEDFLLGGHPLSKYKYIRKAVKKGQKPELILIHKSELKVEDRFKDPMFNVLAQKEEQAPPLPSKAGRYVSWDIEEKVRVTFHLAKNVNVIEKSGVRLKAGVFHGDEELCPFFTSKEVEGPDPKWQETYEADINVSNLPRMAKLCIMVYTLGNKKIVKTTSGAQLDQGKAKKKFPRKDLVPIAWVNLTFFDYRSQLRSGPHKLFMWPASEDIDLNPLGHCESNPSKDDTTCIEVSFEQYRQGSVSYPTFDKVIERAADIARSDDNPFETPSEQALEELRQIVEKDPLEPLSEQEREDLWLARQDCRDQLPHALPRLLKCVHWNHRDEVAQMQALLQIWPPLKPEESMELLDYRYPDVSVRQFAVKCLQQLTDDQLSQYLLQLVQALKYETHLDCAIGKFLLDRALSNQRIGHFLFWHLRAEMHQSAVCTRFGLMLEAYCRGSMAHIKTLSKQVESLNKMKNLNELIKSKQAKQQDKGEIRDMMQKVLQQDSYADTLSNFVSPLAPSNKLKCLRLNKCKFMSSKMRPLWLVFENDDPIGDDVYILFKNGDDLRQDMLTLQVMQIMDNIWQEEGLDLRIIPYKTLATGPKVGLIEVVTNSDTIANIQKQHGSVNVLTAAFQKAALFEWLKKHSPTEEMLNKAIEDFTFSCAGYCVATYVLGIGDRHNDNIMVKESGQLFHIDFGHFLGNYKRKFGLKRERVPFVLTHDFVHVITRGKGASTTTEFDSFRRCCEEAFMILRRRGNLLINLFAMMLSSGIPELSDETIKYLRDVLVLDRSEDDALRFFQGKFNEALKNSWKTSLDWMMHHIAHRD</sequence>
<dbReference type="SUPFAM" id="SSF48371">
    <property type="entry name" value="ARM repeat"/>
    <property type="match status" value="1"/>
</dbReference>
<name>A0A7M7P1G8_STRPU</name>
<dbReference type="InterPro" id="IPR011009">
    <property type="entry name" value="Kinase-like_dom_sf"/>
</dbReference>
<feature type="domain" description="C2 PI3K-type" evidence="10">
    <location>
        <begin position="310"/>
        <end position="473"/>
    </location>
</feature>
<comment type="similarity">
    <text evidence="5">Belongs to the PI3/PI4-kinase family.</text>
</comment>
<dbReference type="Proteomes" id="UP000007110">
    <property type="component" value="Unassembled WGS sequence"/>
</dbReference>
<dbReference type="Gene3D" id="1.25.40.70">
    <property type="entry name" value="Phosphatidylinositol 3-kinase, accessory domain (PIK)"/>
    <property type="match status" value="1"/>
</dbReference>
<evidence type="ECO:0008006" key="13">
    <source>
        <dbReference type="Google" id="ProtNLM"/>
    </source>
</evidence>
<evidence type="ECO:0000313" key="12">
    <source>
        <dbReference type="Proteomes" id="UP000007110"/>
    </source>
</evidence>
<dbReference type="SMART" id="SM00142">
    <property type="entry name" value="PI3K_C2"/>
    <property type="match status" value="1"/>
</dbReference>
<dbReference type="EnsemblMetazoa" id="XM_030986624">
    <property type="protein sequence ID" value="XP_030842484"/>
    <property type="gene ID" value="LOC588097"/>
</dbReference>
<dbReference type="SMART" id="SM00145">
    <property type="entry name" value="PI3Ka"/>
    <property type="match status" value="1"/>
</dbReference>
<dbReference type="PANTHER" id="PTHR10048:SF118">
    <property type="entry name" value="PI-3 KINASE"/>
    <property type="match status" value="1"/>
</dbReference>
<evidence type="ECO:0000313" key="11">
    <source>
        <dbReference type="EnsemblMetazoa" id="XP_030842484"/>
    </source>
</evidence>
<dbReference type="InterPro" id="IPR016024">
    <property type="entry name" value="ARM-type_fold"/>
</dbReference>
<organism evidence="11 12">
    <name type="scientific">Strongylocentrotus purpuratus</name>
    <name type="common">Purple sea urchin</name>
    <dbReference type="NCBI Taxonomy" id="7668"/>
    <lineage>
        <taxon>Eukaryota</taxon>
        <taxon>Metazoa</taxon>
        <taxon>Echinodermata</taxon>
        <taxon>Eleutherozoa</taxon>
        <taxon>Echinozoa</taxon>
        <taxon>Echinoidea</taxon>
        <taxon>Euechinoidea</taxon>
        <taxon>Echinacea</taxon>
        <taxon>Camarodonta</taxon>
        <taxon>Echinidea</taxon>
        <taxon>Strongylocentrotidae</taxon>
        <taxon>Strongylocentrotus</taxon>
    </lineage>
</organism>
<dbReference type="GeneID" id="588097"/>
<dbReference type="GO" id="GO:0005886">
    <property type="term" value="C:plasma membrane"/>
    <property type="evidence" value="ECO:0000318"/>
    <property type="project" value="GO_Central"/>
</dbReference>
<dbReference type="Pfam" id="PF00792">
    <property type="entry name" value="PI3K_C2"/>
    <property type="match status" value="1"/>
</dbReference>
<dbReference type="PROSITE" id="PS51546">
    <property type="entry name" value="PI3K_RBD"/>
    <property type="match status" value="1"/>
</dbReference>
<dbReference type="Pfam" id="PF00454">
    <property type="entry name" value="PI3_PI4_kinase"/>
    <property type="match status" value="1"/>
</dbReference>
<dbReference type="Pfam" id="PF00794">
    <property type="entry name" value="PI3K_rbd"/>
    <property type="match status" value="1"/>
</dbReference>
<dbReference type="InterPro" id="IPR029071">
    <property type="entry name" value="Ubiquitin-like_domsf"/>
</dbReference>
<dbReference type="Gene3D" id="1.10.1070.11">
    <property type="entry name" value="Phosphatidylinositol 3-/4-kinase, catalytic domain"/>
    <property type="match status" value="1"/>
</dbReference>
<dbReference type="InterPro" id="IPR000403">
    <property type="entry name" value="PI3/4_kinase_cat_dom"/>
</dbReference>
<dbReference type="PROSITE" id="PS00916">
    <property type="entry name" value="PI3_4_KINASE_2"/>
    <property type="match status" value="1"/>
</dbReference>
<dbReference type="InterPro" id="IPR001263">
    <property type="entry name" value="PI3K_accessory_dom"/>
</dbReference>
<dbReference type="PROSITE" id="PS51547">
    <property type="entry name" value="C2_PI3K"/>
    <property type="match status" value="1"/>
</dbReference>
<dbReference type="SMART" id="SM00144">
    <property type="entry name" value="PI3K_rbd"/>
    <property type="match status" value="1"/>
</dbReference>
<dbReference type="InterPro" id="IPR003113">
    <property type="entry name" value="PI3K_ABD"/>
</dbReference>
<evidence type="ECO:0000256" key="2">
    <source>
        <dbReference type="ARBA" id="ARBA00022741"/>
    </source>
</evidence>